<evidence type="ECO:0000256" key="6">
    <source>
        <dbReference type="ARBA" id="ARBA00023033"/>
    </source>
</evidence>
<evidence type="ECO:0000256" key="1">
    <source>
        <dbReference type="ARBA" id="ARBA00010617"/>
    </source>
</evidence>
<dbReference type="PRINTS" id="PR00463">
    <property type="entry name" value="EP450I"/>
</dbReference>
<evidence type="ECO:0000256" key="5">
    <source>
        <dbReference type="ARBA" id="ARBA00023004"/>
    </source>
</evidence>
<evidence type="ECO:0000256" key="4">
    <source>
        <dbReference type="ARBA" id="ARBA00023002"/>
    </source>
</evidence>
<dbReference type="GO" id="GO:0004497">
    <property type="term" value="F:monooxygenase activity"/>
    <property type="evidence" value="ECO:0007669"/>
    <property type="project" value="UniProtKB-KW"/>
</dbReference>
<feature type="region of interest" description="Disordered" evidence="8">
    <location>
        <begin position="474"/>
        <end position="494"/>
    </location>
</feature>
<feature type="region of interest" description="Disordered" evidence="8">
    <location>
        <begin position="417"/>
        <end position="443"/>
    </location>
</feature>
<comment type="cofactor">
    <cofactor evidence="7">
        <name>heme</name>
        <dbReference type="ChEBI" id="CHEBI:30413"/>
    </cofactor>
</comment>
<dbReference type="PANTHER" id="PTHR24286">
    <property type="entry name" value="CYTOCHROME P450 26"/>
    <property type="match status" value="1"/>
</dbReference>
<protein>
    <recommendedName>
        <fullName evidence="10">Cytochrome P450</fullName>
    </recommendedName>
</protein>
<dbReference type="GO" id="GO:0016705">
    <property type="term" value="F:oxidoreductase activity, acting on paired donors, with incorporation or reduction of molecular oxygen"/>
    <property type="evidence" value="ECO:0007669"/>
    <property type="project" value="InterPro"/>
</dbReference>
<dbReference type="PRINTS" id="PR00385">
    <property type="entry name" value="P450"/>
</dbReference>
<dbReference type="PhylomeDB" id="A0A0K6S7I0"/>
<dbReference type="EMBL" id="CDMZ01001192">
    <property type="protein sequence ID" value="CUC09624.1"/>
    <property type="molecule type" value="Genomic_DNA"/>
</dbReference>
<comment type="similarity">
    <text evidence="1">Belongs to the cytochrome P450 family.</text>
</comment>
<dbReference type="PANTHER" id="PTHR24286:SF384">
    <property type="entry name" value="P450, PUTATIVE (EUROFUNG)-RELATED"/>
    <property type="match status" value="1"/>
</dbReference>
<feature type="region of interest" description="Disordered" evidence="8">
    <location>
        <begin position="103"/>
        <end position="162"/>
    </location>
</feature>
<feature type="region of interest" description="Disordered" evidence="8">
    <location>
        <begin position="191"/>
        <end position="215"/>
    </location>
</feature>
<feature type="binding site" description="axial binding residue" evidence="7">
    <location>
        <position position="783"/>
    </location>
    <ligand>
        <name>heme</name>
        <dbReference type="ChEBI" id="CHEBI:30413"/>
    </ligand>
    <ligandPart>
        <name>Fe</name>
        <dbReference type="ChEBI" id="CHEBI:18248"/>
    </ligandPart>
</feature>
<dbReference type="AlphaFoldDB" id="A0A0K6S7I0"/>
<organism evidence="9">
    <name type="scientific">Chromera velia CCMP2878</name>
    <dbReference type="NCBI Taxonomy" id="1169474"/>
    <lineage>
        <taxon>Eukaryota</taxon>
        <taxon>Sar</taxon>
        <taxon>Alveolata</taxon>
        <taxon>Colpodellida</taxon>
        <taxon>Chromeraceae</taxon>
        <taxon>Chromera</taxon>
    </lineage>
</organism>
<dbReference type="InterPro" id="IPR002401">
    <property type="entry name" value="Cyt_P450_E_grp-I"/>
</dbReference>
<feature type="compositionally biased region" description="Polar residues" evidence="8">
    <location>
        <begin position="138"/>
        <end position="154"/>
    </location>
</feature>
<dbReference type="InterPro" id="IPR036396">
    <property type="entry name" value="Cyt_P450_sf"/>
</dbReference>
<evidence type="ECO:0000256" key="3">
    <source>
        <dbReference type="ARBA" id="ARBA00022723"/>
    </source>
</evidence>
<evidence type="ECO:0008006" key="10">
    <source>
        <dbReference type="Google" id="ProtNLM"/>
    </source>
</evidence>
<dbReference type="PROSITE" id="PS00086">
    <property type="entry name" value="CYTOCHROME_P450"/>
    <property type="match status" value="1"/>
</dbReference>
<dbReference type="InterPro" id="IPR001128">
    <property type="entry name" value="Cyt_P450"/>
</dbReference>
<reference evidence="9" key="1">
    <citation type="submission" date="2014-11" db="EMBL/GenBank/DDBJ databases">
        <title>Molecular phylogeny of cliff fern family Woodsiaceae with morphological implications.</title>
        <authorList>
            <person name="Shao Y.-Z."/>
            <person name="Wei R."/>
            <person name="Zhang X.-C."/>
        </authorList>
    </citation>
    <scope>NUCLEOTIDE SEQUENCE</scope>
</reference>
<feature type="compositionally biased region" description="Polar residues" evidence="8">
    <location>
        <begin position="474"/>
        <end position="487"/>
    </location>
</feature>
<keyword evidence="4" id="KW-0560">Oxidoreductase</keyword>
<dbReference type="GO" id="GO:0016125">
    <property type="term" value="P:sterol metabolic process"/>
    <property type="evidence" value="ECO:0007669"/>
    <property type="project" value="TreeGrafter"/>
</dbReference>
<feature type="compositionally biased region" description="Low complexity" evidence="8">
    <location>
        <begin position="420"/>
        <end position="430"/>
    </location>
</feature>
<accession>A0A0K6S7I0</accession>
<name>A0A0K6S7I0_9ALVE</name>
<feature type="region of interest" description="Disordered" evidence="8">
    <location>
        <begin position="589"/>
        <end position="611"/>
    </location>
</feature>
<keyword evidence="6" id="KW-0503">Monooxygenase</keyword>
<gene>
    <name evidence="9" type="ORF">Cvel_4675.t2</name>
</gene>
<dbReference type="InterPro" id="IPR017972">
    <property type="entry name" value="Cyt_P450_CS"/>
</dbReference>
<keyword evidence="5 7" id="KW-0408">Iron</keyword>
<evidence type="ECO:0000256" key="7">
    <source>
        <dbReference type="PIRSR" id="PIRSR602401-1"/>
    </source>
</evidence>
<dbReference type="SUPFAM" id="SSF48264">
    <property type="entry name" value="Cytochrome P450"/>
    <property type="match status" value="1"/>
</dbReference>
<keyword evidence="2 7" id="KW-0349">Heme</keyword>
<keyword evidence="3 7" id="KW-0479">Metal-binding</keyword>
<evidence type="ECO:0000256" key="2">
    <source>
        <dbReference type="ARBA" id="ARBA00022617"/>
    </source>
</evidence>
<proteinExistence type="inferred from homology"/>
<evidence type="ECO:0000313" key="9">
    <source>
        <dbReference type="EMBL" id="CUC09624.1"/>
    </source>
</evidence>
<sequence>MDVQGDGMLFGGRQGGLPLQAPEVREQVPRTILKNLDVFTGVREKAERWCTDMDDWFANAQTAPERQLGLAKSYLSPELKDWFDLVKLEDGIRYYEGARYPSPYGSPSALGRREETRQPGRGFRSNVPSGGQGRAFSDTPSFGWRTSSPPQGSQPVRRVGPRRVAGVRTIPGRREDDRIVVPREPEIRREVEEEIRNIEEEGGGSGEEEEDDGDESYRERFVYQGMIAGSPVKVFYDNGADDIFVDSKFAHNRQLHICRFLTPIRYRMAVKENGRLDATGRYNLPPRVVSLPVVGDTLRLLAPKGDYQQRMRRTRGEIWRTSAFFKNAVVITGVQNLQEFFRQEAQTKRTAAFFPPHHKLLFGSDSVLIQSGPYHDFLRRILQEAISKPAVQRLTDALIVPIAKDFVESCIASPKEEDVSVSQSQSESDSAPASTKTTGPESPLSFAPALQRCFLTVMLSILLGSGYRKEVQSDSLPQSLADSNSGVETPGPSFAGLEERLRRDVRLWARGLLSAPLTFIPWSHASIALRARERLASQLGEWVDAIRNETADSGSVQSGSEGVSVTGVPRGVTPDGLLWRLATAEVEETPAAAGDPPQMSGAKGGDGGGVGKRRLSRAAVIDNALTLVFAGTDTTASAMTSALSYLSVDPDMQSRLAALCASVEETRKRAPRNAAEREAEKACDDALEEFFEEILRKFPPAPFQVRQTLKSSDSQAGALTVSGYDIPPGWLVVLGIAGTLVADEKAFPNPLSFDSSRWKAVRGGGQGGVQRLQVAFSGGKRMCPGSFLARVEAREMLRAILSPGGMAWNLKESQDLTLQYTPGLFPVDGLKLWPRRR</sequence>
<feature type="compositionally biased region" description="Polar residues" evidence="8">
    <location>
        <begin position="431"/>
        <end position="440"/>
    </location>
</feature>
<dbReference type="GO" id="GO:0020037">
    <property type="term" value="F:heme binding"/>
    <property type="evidence" value="ECO:0007669"/>
    <property type="project" value="InterPro"/>
</dbReference>
<dbReference type="Pfam" id="PF00067">
    <property type="entry name" value="p450"/>
    <property type="match status" value="1"/>
</dbReference>
<evidence type="ECO:0000256" key="8">
    <source>
        <dbReference type="SAM" id="MobiDB-lite"/>
    </source>
</evidence>
<feature type="compositionally biased region" description="Acidic residues" evidence="8">
    <location>
        <begin position="200"/>
        <end position="214"/>
    </location>
</feature>
<dbReference type="Gene3D" id="1.10.630.10">
    <property type="entry name" value="Cytochrome P450"/>
    <property type="match status" value="2"/>
</dbReference>
<dbReference type="VEuPathDB" id="CryptoDB:Cvel_4675"/>
<dbReference type="GO" id="GO:0005506">
    <property type="term" value="F:iron ion binding"/>
    <property type="evidence" value="ECO:0007669"/>
    <property type="project" value="InterPro"/>
</dbReference>